<keyword evidence="3" id="KW-1185">Reference proteome</keyword>
<dbReference type="EMBL" id="CP146606">
    <property type="protein sequence ID" value="WYK18944.1"/>
    <property type="molecule type" value="Genomic_DNA"/>
</dbReference>
<reference evidence="2 3" key="1">
    <citation type="submission" date="2024-02" db="EMBL/GenBank/DDBJ databases">
        <title>Roseovarius strain W115 nov., isolated from a marine algae.</title>
        <authorList>
            <person name="Lee M.W."/>
            <person name="Lee J.K."/>
            <person name="Kim J.M."/>
            <person name="Choi D.G."/>
            <person name="Baek J.H."/>
            <person name="Bayburt H."/>
            <person name="Jung J.J."/>
            <person name="Han D.M."/>
            <person name="Jeon C.O."/>
        </authorList>
    </citation>
    <scope>NUCLEOTIDE SEQUENCE [LARGE SCALE GENOMIC DNA]</scope>
    <source>
        <strain evidence="2 3">W115</strain>
    </source>
</reference>
<accession>A0ABZ2TGY1</accession>
<feature type="transmembrane region" description="Helical" evidence="1">
    <location>
        <begin position="78"/>
        <end position="99"/>
    </location>
</feature>
<dbReference type="Proteomes" id="UP001281305">
    <property type="component" value="Chromosome"/>
</dbReference>
<feature type="transmembrane region" description="Helical" evidence="1">
    <location>
        <begin position="6"/>
        <end position="28"/>
    </location>
</feature>
<feature type="transmembrane region" description="Helical" evidence="1">
    <location>
        <begin position="169"/>
        <end position="190"/>
    </location>
</feature>
<feature type="transmembrane region" description="Helical" evidence="1">
    <location>
        <begin position="210"/>
        <end position="229"/>
    </location>
</feature>
<sequence length="245" mass="26590">MLDMFFLAFVDVFTILLPIFAVLLCNAAAINAGLTQHHRIWVVGGFATALALWAVVSMEMSRNNLFNVPVTLGDPPTVLIVLFGGALTLWALSQLTFTGRRLTHALSNADLVAFQIPRMMGALFLLGWAGGVIPWQFALPAGLGDVWAGLFAWQAWKAARVAAPNARQLILRANIIGMVDFAFAVFFGIITSEGFAHLLAHDTPNIINLHPLAMFPGYFVPLFLGAHLISLSRLRQRDPGLSVAA</sequence>
<feature type="transmembrane region" description="Helical" evidence="1">
    <location>
        <begin position="111"/>
        <end position="131"/>
    </location>
</feature>
<dbReference type="RefSeq" id="WP_317055627.1">
    <property type="nucleotide sequence ID" value="NZ_CP146606.1"/>
</dbReference>
<organism evidence="2 3">
    <name type="scientific">Roseovarius rhodophyticola</name>
    <dbReference type="NCBI Taxonomy" id="3080827"/>
    <lineage>
        <taxon>Bacteria</taxon>
        <taxon>Pseudomonadati</taxon>
        <taxon>Pseudomonadota</taxon>
        <taxon>Alphaproteobacteria</taxon>
        <taxon>Rhodobacterales</taxon>
        <taxon>Roseobacteraceae</taxon>
        <taxon>Roseovarius</taxon>
    </lineage>
</organism>
<evidence type="ECO:0000313" key="2">
    <source>
        <dbReference type="EMBL" id="WYK18944.1"/>
    </source>
</evidence>
<keyword evidence="1" id="KW-1133">Transmembrane helix</keyword>
<feature type="transmembrane region" description="Helical" evidence="1">
    <location>
        <begin position="137"/>
        <end position="157"/>
    </location>
</feature>
<proteinExistence type="predicted"/>
<protein>
    <submittedName>
        <fullName evidence="2">Uncharacterized protein</fullName>
    </submittedName>
</protein>
<keyword evidence="1" id="KW-0812">Transmembrane</keyword>
<name>A0ABZ2TGY1_9RHOB</name>
<gene>
    <name evidence="2" type="ORF">RZS32_003400</name>
</gene>
<feature type="transmembrane region" description="Helical" evidence="1">
    <location>
        <begin position="40"/>
        <end position="58"/>
    </location>
</feature>
<evidence type="ECO:0000313" key="3">
    <source>
        <dbReference type="Proteomes" id="UP001281305"/>
    </source>
</evidence>
<evidence type="ECO:0000256" key="1">
    <source>
        <dbReference type="SAM" id="Phobius"/>
    </source>
</evidence>
<keyword evidence="1" id="KW-0472">Membrane</keyword>